<keyword evidence="1" id="KW-0812">Transmembrane</keyword>
<name>A0ABD1MX84_9FABA</name>
<organism evidence="2 3">
    <name type="scientific">Flemingia macrophylla</name>
    <dbReference type="NCBI Taxonomy" id="520843"/>
    <lineage>
        <taxon>Eukaryota</taxon>
        <taxon>Viridiplantae</taxon>
        <taxon>Streptophyta</taxon>
        <taxon>Embryophyta</taxon>
        <taxon>Tracheophyta</taxon>
        <taxon>Spermatophyta</taxon>
        <taxon>Magnoliopsida</taxon>
        <taxon>eudicotyledons</taxon>
        <taxon>Gunneridae</taxon>
        <taxon>Pentapetalae</taxon>
        <taxon>rosids</taxon>
        <taxon>fabids</taxon>
        <taxon>Fabales</taxon>
        <taxon>Fabaceae</taxon>
        <taxon>Papilionoideae</taxon>
        <taxon>50 kb inversion clade</taxon>
        <taxon>NPAAA clade</taxon>
        <taxon>indigoferoid/millettioid clade</taxon>
        <taxon>Phaseoleae</taxon>
        <taxon>Flemingia</taxon>
    </lineage>
</organism>
<gene>
    <name evidence="2" type="ORF">Fmac_008376</name>
</gene>
<comment type="caution">
    <text evidence="2">The sequence shown here is derived from an EMBL/GenBank/DDBJ whole genome shotgun (WGS) entry which is preliminary data.</text>
</comment>
<evidence type="ECO:0000256" key="1">
    <source>
        <dbReference type="SAM" id="Phobius"/>
    </source>
</evidence>
<keyword evidence="1" id="KW-1133">Transmembrane helix</keyword>
<dbReference type="Proteomes" id="UP001603857">
    <property type="component" value="Unassembled WGS sequence"/>
</dbReference>
<keyword evidence="1" id="KW-0472">Membrane</keyword>
<dbReference type="EMBL" id="JBGMDY010000003">
    <property type="protein sequence ID" value="KAL2340436.1"/>
    <property type="molecule type" value="Genomic_DNA"/>
</dbReference>
<reference evidence="2 3" key="1">
    <citation type="submission" date="2024-08" db="EMBL/GenBank/DDBJ databases">
        <title>Insights into the chromosomal genome structure of Flemingia macrophylla.</title>
        <authorList>
            <person name="Ding Y."/>
            <person name="Zhao Y."/>
            <person name="Bi W."/>
            <person name="Wu M."/>
            <person name="Zhao G."/>
            <person name="Gong Y."/>
            <person name="Li W."/>
            <person name="Zhang P."/>
        </authorList>
    </citation>
    <scope>NUCLEOTIDE SEQUENCE [LARGE SCALE GENOMIC DNA]</scope>
    <source>
        <strain evidence="2">DYQJB</strain>
        <tissue evidence="2">Leaf</tissue>
    </source>
</reference>
<accession>A0ABD1MX84</accession>
<evidence type="ECO:0000313" key="2">
    <source>
        <dbReference type="EMBL" id="KAL2340436.1"/>
    </source>
</evidence>
<protein>
    <recommendedName>
        <fullName evidence="4">Transmembrane protein</fullName>
    </recommendedName>
</protein>
<proteinExistence type="predicted"/>
<dbReference type="AlphaFoldDB" id="A0ABD1MX84"/>
<feature type="transmembrane region" description="Helical" evidence="1">
    <location>
        <begin position="265"/>
        <end position="283"/>
    </location>
</feature>
<sequence length="285" mass="33773">MQYTCDQHRLVKNRTKFAVASRCWRNLTQFIDGSKRIRKPFRHHVEKLRENNGIERHILTYLIWRQCRKISQIFHSSRLIVLNFPAGLLRRSPRRHLIRNDEVVGGKHEDETKMKRMTKMKSTNTSNLLFPSKKIVTLTMYIKNPVNQINHNLTQFIDGSKRIRKPFCHHVEKLRENNGTERHRLTYLIWRQCRKISQIFHSSRLIVLNFPAGLLRRSPRRHLIRNDEVVGGKHEDETKMKRMTKMNARMNDLVGQLTSKSRKNFSLLLHFATFLSFLGFIGGPG</sequence>
<evidence type="ECO:0008006" key="4">
    <source>
        <dbReference type="Google" id="ProtNLM"/>
    </source>
</evidence>
<keyword evidence="3" id="KW-1185">Reference proteome</keyword>
<evidence type="ECO:0000313" key="3">
    <source>
        <dbReference type="Proteomes" id="UP001603857"/>
    </source>
</evidence>